<feature type="signal peptide" evidence="1">
    <location>
        <begin position="1"/>
        <end position="18"/>
    </location>
</feature>
<evidence type="ECO:0000313" key="3">
    <source>
        <dbReference type="Proteomes" id="UP000215127"/>
    </source>
</evidence>
<protein>
    <submittedName>
        <fullName evidence="2">Uncharacterized protein</fullName>
    </submittedName>
</protein>
<keyword evidence="1" id="KW-0732">Signal</keyword>
<proteinExistence type="predicted"/>
<reference evidence="2 3" key="1">
    <citation type="submission" date="2016-06" db="EMBL/GenBank/DDBJ databases">
        <authorList>
            <person name="Kjaerup R.B."/>
            <person name="Dalgaard T.S."/>
            <person name="Juul-Madsen H.R."/>
        </authorList>
    </citation>
    <scope>NUCLEOTIDE SEQUENCE [LARGE SCALE GENOMIC DNA]</scope>
</reference>
<sequence>MHIFKLSFILSMASAALAHQCRGGSGGLSGVCVINGVNKPCDISHPCKTGGDCGCLFLLVTCSTSTSVTIFQIPVCLSLRGFSMQ</sequence>
<accession>A0A1X7RM25</accession>
<evidence type="ECO:0000256" key="1">
    <source>
        <dbReference type="SAM" id="SignalP"/>
    </source>
</evidence>
<dbReference type="EMBL" id="LT853694">
    <property type="protein sequence ID" value="SMQ48466.1"/>
    <property type="molecule type" value="Genomic_DNA"/>
</dbReference>
<dbReference type="AlphaFoldDB" id="A0A1X7RM25"/>
<evidence type="ECO:0000313" key="2">
    <source>
        <dbReference type="EMBL" id="SMQ48466.1"/>
    </source>
</evidence>
<gene>
    <name evidence="2" type="ORF">ZT3D7_G3615</name>
</gene>
<feature type="chain" id="PRO_5010856824" evidence="1">
    <location>
        <begin position="19"/>
        <end position="85"/>
    </location>
</feature>
<keyword evidence="3" id="KW-1185">Reference proteome</keyword>
<organism evidence="2 3">
    <name type="scientific">Zymoseptoria tritici (strain ST99CH_3D7)</name>
    <dbReference type="NCBI Taxonomy" id="1276538"/>
    <lineage>
        <taxon>Eukaryota</taxon>
        <taxon>Fungi</taxon>
        <taxon>Dikarya</taxon>
        <taxon>Ascomycota</taxon>
        <taxon>Pezizomycotina</taxon>
        <taxon>Dothideomycetes</taxon>
        <taxon>Dothideomycetidae</taxon>
        <taxon>Mycosphaerellales</taxon>
        <taxon>Mycosphaerellaceae</taxon>
        <taxon>Zymoseptoria</taxon>
    </lineage>
</organism>
<name>A0A1X7RM25_ZYMT9</name>
<dbReference type="Proteomes" id="UP000215127">
    <property type="component" value="Chromosome 3"/>
</dbReference>